<dbReference type="SMART" id="SM00355">
    <property type="entry name" value="ZnF_C2H2"/>
    <property type="match status" value="5"/>
</dbReference>
<feature type="domain" description="C2H2-type" evidence="7">
    <location>
        <begin position="293"/>
        <end position="316"/>
    </location>
</feature>
<evidence type="ECO:0000256" key="2">
    <source>
        <dbReference type="ARBA" id="ARBA00022737"/>
    </source>
</evidence>
<evidence type="ECO:0008006" key="11">
    <source>
        <dbReference type="Google" id="ProtNLM"/>
    </source>
</evidence>
<evidence type="ECO:0000256" key="5">
    <source>
        <dbReference type="PROSITE-ProRule" id="PRU00042"/>
    </source>
</evidence>
<reference evidence="9 10" key="1">
    <citation type="submission" date="2024-02" db="EMBL/GenBank/DDBJ databases">
        <authorList>
            <person name="Daric V."/>
            <person name="Darras S."/>
        </authorList>
    </citation>
    <scope>NUCLEOTIDE SEQUENCE [LARGE SCALE GENOMIC DNA]</scope>
</reference>
<organism evidence="9 10">
    <name type="scientific">Clavelina lepadiformis</name>
    <name type="common">Light-bulb sea squirt</name>
    <name type="synonym">Ascidia lepadiformis</name>
    <dbReference type="NCBI Taxonomy" id="159417"/>
    <lineage>
        <taxon>Eukaryota</taxon>
        <taxon>Metazoa</taxon>
        <taxon>Chordata</taxon>
        <taxon>Tunicata</taxon>
        <taxon>Ascidiacea</taxon>
        <taxon>Aplousobranchia</taxon>
        <taxon>Clavelinidae</taxon>
        <taxon>Clavelina</taxon>
    </lineage>
</organism>
<feature type="compositionally biased region" description="Basic and acidic residues" evidence="6">
    <location>
        <begin position="538"/>
        <end position="548"/>
    </location>
</feature>
<dbReference type="InterPro" id="IPR001214">
    <property type="entry name" value="SET_dom"/>
</dbReference>
<feature type="compositionally biased region" description="Basic and acidic residues" evidence="6">
    <location>
        <begin position="502"/>
        <end position="522"/>
    </location>
</feature>
<feature type="domain" description="SET" evidence="8">
    <location>
        <begin position="42"/>
        <end position="164"/>
    </location>
</feature>
<name>A0ABP0FF41_CLALP</name>
<dbReference type="InterPro" id="IPR050688">
    <property type="entry name" value="Zinc_finger/UBP_domain"/>
</dbReference>
<proteinExistence type="predicted"/>
<evidence type="ECO:0000256" key="6">
    <source>
        <dbReference type="SAM" id="MobiDB-lite"/>
    </source>
</evidence>
<dbReference type="PANTHER" id="PTHR24403:SF48">
    <property type="entry name" value="PR DOMAIN ZINC FINGER PROTEIN 10"/>
    <property type="match status" value="1"/>
</dbReference>
<keyword evidence="2" id="KW-0677">Repeat</keyword>
<keyword evidence="10" id="KW-1185">Reference proteome</keyword>
<evidence type="ECO:0000256" key="1">
    <source>
        <dbReference type="ARBA" id="ARBA00022723"/>
    </source>
</evidence>
<dbReference type="Pfam" id="PF21549">
    <property type="entry name" value="PRDM2_PR"/>
    <property type="match status" value="1"/>
</dbReference>
<dbReference type="InterPro" id="IPR036236">
    <property type="entry name" value="Znf_C2H2_sf"/>
</dbReference>
<keyword evidence="3 5" id="KW-0863">Zinc-finger</keyword>
<evidence type="ECO:0000256" key="4">
    <source>
        <dbReference type="ARBA" id="ARBA00022833"/>
    </source>
</evidence>
<feature type="region of interest" description="Disordered" evidence="6">
    <location>
        <begin position="501"/>
        <end position="548"/>
    </location>
</feature>
<dbReference type="Pfam" id="PF00096">
    <property type="entry name" value="zf-C2H2"/>
    <property type="match status" value="2"/>
</dbReference>
<evidence type="ECO:0000313" key="9">
    <source>
        <dbReference type="EMBL" id="CAK8678279.1"/>
    </source>
</evidence>
<evidence type="ECO:0000313" key="10">
    <source>
        <dbReference type="Proteomes" id="UP001642483"/>
    </source>
</evidence>
<dbReference type="InterPro" id="IPR046341">
    <property type="entry name" value="SET_dom_sf"/>
</dbReference>
<dbReference type="InterPro" id="IPR013087">
    <property type="entry name" value="Znf_C2H2_type"/>
</dbReference>
<dbReference type="PROSITE" id="PS00028">
    <property type="entry name" value="ZINC_FINGER_C2H2_1"/>
    <property type="match status" value="4"/>
</dbReference>
<dbReference type="EMBL" id="CAWYQH010000046">
    <property type="protein sequence ID" value="CAK8678279.1"/>
    <property type="molecule type" value="Genomic_DNA"/>
</dbReference>
<evidence type="ECO:0000259" key="8">
    <source>
        <dbReference type="PROSITE" id="PS50280"/>
    </source>
</evidence>
<feature type="domain" description="C2H2-type" evidence="7">
    <location>
        <begin position="419"/>
        <end position="447"/>
    </location>
</feature>
<dbReference type="Proteomes" id="UP001642483">
    <property type="component" value="Unassembled WGS sequence"/>
</dbReference>
<dbReference type="PROSITE" id="PS50280">
    <property type="entry name" value="SET"/>
    <property type="match status" value="1"/>
</dbReference>
<feature type="domain" description="C2H2-type" evidence="7">
    <location>
        <begin position="374"/>
        <end position="397"/>
    </location>
</feature>
<accession>A0ABP0FF41</accession>
<dbReference type="PROSITE" id="PS50157">
    <property type="entry name" value="ZINC_FINGER_C2H2_2"/>
    <property type="match status" value="4"/>
</dbReference>
<evidence type="ECO:0000256" key="3">
    <source>
        <dbReference type="ARBA" id="ARBA00022771"/>
    </source>
</evidence>
<sequence>MTLSSRMESTNLMVIKEDIDGEEPLYKVNDTEVKSKAQSTLPDILYTFTSAGHLQEGVFAKSAIPHRTRFGPLDAPMVSLESAKSSPFLLKTLVERLTTRKSNSASSQLYFDTSKEQFCNWMCMVRPATYYEEQNMVAHFAKDNIYFTTSRNIEAHEQLKVWYAPKYAQYMGKHIFVPSSHAVPTKESDEALAESSHARPRRTRKAPRGLTCVEYFEEDDADVRSVPPKKRGWKRANRQLTSKKTSNEVQLVSENNASTLVKEAMNGNSTSDLQILLNGKEQMKITSALPRVFPCPVCGKKFAKKYTLKLHCTVHSDVFNFLCQSCGKGFKRKDKLNDHIKRMHVERKDRPRVQKQKQPFVPRYKPEEVSNFLFKCLQCSVGFRRRGMLVNHILKRHPDVEITSVPELALPILKHLVTYMCPYCSNSYKSNNKRKLHIEKHHPGESVPPGMRYLKKIQEKSTYEKEAGIATSKIVAHEPVACPFCLSQYSSRCKMLKHVHSKHPEDAHKLPKKEKKEKVERRLNKRKKKERQLTIHNAMERQGSDDISRARIVSDQENTDLPNVDKIITILSSVPTNADLGVDTAENTRSCVQPTCQTPYLENIPSNLQYQQDNILAMDPSISEQCNINESNVFQANAALGYISDRTSNEQADESNQVQEILIELSTSDVSEHIRLNTIQDPMQTVQITNSSVHNEHLRKGLKTNAIDHLPKLQQQCARQLPMTYRGRKQFLLKHSAFNRLHEENPSRYISPSSISVQPSNQLITMQYQVNNHPPPRTISQNDQRFDMNAATDTSKTTTNVHSLRPCDINWI</sequence>
<keyword evidence="1" id="KW-0479">Metal-binding</keyword>
<gene>
    <name evidence="9" type="ORF">CVLEPA_LOCUS8211</name>
</gene>
<dbReference type="SUPFAM" id="SSF57667">
    <property type="entry name" value="beta-beta-alpha zinc fingers"/>
    <property type="match status" value="1"/>
</dbReference>
<keyword evidence="4" id="KW-0862">Zinc</keyword>
<dbReference type="Gene3D" id="2.170.270.10">
    <property type="entry name" value="SET domain"/>
    <property type="match status" value="1"/>
</dbReference>
<dbReference type="PANTHER" id="PTHR24403">
    <property type="entry name" value="ZINC FINGER PROTEIN"/>
    <property type="match status" value="1"/>
</dbReference>
<feature type="domain" description="C2H2-type" evidence="7">
    <location>
        <begin position="321"/>
        <end position="349"/>
    </location>
</feature>
<evidence type="ECO:0000259" key="7">
    <source>
        <dbReference type="PROSITE" id="PS50157"/>
    </source>
</evidence>
<dbReference type="Gene3D" id="3.30.160.60">
    <property type="entry name" value="Classic Zinc Finger"/>
    <property type="match status" value="3"/>
</dbReference>
<protein>
    <recommendedName>
        <fullName evidence="11">PR domain zinc finger protein 10</fullName>
    </recommendedName>
</protein>
<comment type="caution">
    <text evidence="9">The sequence shown here is derived from an EMBL/GenBank/DDBJ whole genome shotgun (WGS) entry which is preliminary data.</text>
</comment>